<sequence>MAKFCANLSFMFTEQPFLDRYKLAKEAGFKAVETGFPFTFTEKQVSDAKDSAGVQQILINTYTGDVTKGELGFAAVPGKEQDFRDSINKTINYAKVLGASKIHIMAGKVLEVKDAHHLTYEENLKYAAKLLEKEGLLGVIEPINNYAVPNYYLNCYDRALSVVKKVNSPNLRIMLDVFHLQHIRGNITNSIKDLSGYIGHVQIAQVPNRNEPDTPGEVNYVYVLETLKALGYNDWIGLEYKPLENTEKGLKWLKSFGYTL</sequence>
<gene>
    <name evidence="10" type="ORF">Zmor_004625</name>
</gene>
<evidence type="ECO:0000256" key="7">
    <source>
        <dbReference type="PIRNR" id="PIRNR006241"/>
    </source>
</evidence>
<keyword evidence="6 7" id="KW-0413">Isomerase</keyword>
<comment type="catalytic activity">
    <reaction evidence="1 7">
        <text>3-hydroxypyruvate = 2-hydroxy-3-oxopropanoate</text>
        <dbReference type="Rhea" id="RHEA:11952"/>
        <dbReference type="ChEBI" id="CHEBI:17180"/>
        <dbReference type="ChEBI" id="CHEBI:57978"/>
        <dbReference type="EC" id="5.3.1.22"/>
    </reaction>
</comment>
<dbReference type="Pfam" id="PF01261">
    <property type="entry name" value="AP_endonuc_2"/>
    <property type="match status" value="1"/>
</dbReference>
<evidence type="ECO:0000256" key="8">
    <source>
        <dbReference type="PIRSR" id="PIRSR006241-50"/>
    </source>
</evidence>
<evidence type="ECO:0000313" key="10">
    <source>
        <dbReference type="EMBL" id="KAJ3660157.1"/>
    </source>
</evidence>
<feature type="domain" description="Xylose isomerase-like TIM barrel" evidence="9">
    <location>
        <begin position="22"/>
        <end position="255"/>
    </location>
</feature>
<protein>
    <recommendedName>
        <fullName evidence="5 7">Putative hydroxypyruvate isomerase</fullName>
        <ecNumber evidence="4 7">5.3.1.22</ecNumber>
    </recommendedName>
</protein>
<name>A0AA38MLF5_9CUCU</name>
<evidence type="ECO:0000313" key="11">
    <source>
        <dbReference type="Proteomes" id="UP001168821"/>
    </source>
</evidence>
<reference evidence="10" key="1">
    <citation type="journal article" date="2023" name="G3 (Bethesda)">
        <title>Whole genome assemblies of Zophobas morio and Tenebrio molitor.</title>
        <authorList>
            <person name="Kaur S."/>
            <person name="Stinson S.A."/>
            <person name="diCenzo G.C."/>
        </authorList>
    </citation>
    <scope>NUCLEOTIDE SEQUENCE</scope>
    <source>
        <strain evidence="10">QUZm001</strain>
    </source>
</reference>
<dbReference type="Proteomes" id="UP001168821">
    <property type="component" value="Unassembled WGS sequence"/>
</dbReference>
<dbReference type="PANTHER" id="PTHR43489">
    <property type="entry name" value="ISOMERASE"/>
    <property type="match status" value="1"/>
</dbReference>
<dbReference type="InterPro" id="IPR036237">
    <property type="entry name" value="Xyl_isomerase-like_sf"/>
</dbReference>
<dbReference type="SUPFAM" id="SSF51658">
    <property type="entry name" value="Xylose isomerase-like"/>
    <property type="match status" value="1"/>
</dbReference>
<evidence type="ECO:0000256" key="5">
    <source>
        <dbReference type="ARBA" id="ARBA00017985"/>
    </source>
</evidence>
<dbReference type="PIRSF" id="PIRSF006241">
    <property type="entry name" value="HyI"/>
    <property type="match status" value="1"/>
</dbReference>
<dbReference type="InterPro" id="IPR026040">
    <property type="entry name" value="HyI-like"/>
</dbReference>
<comment type="similarity">
    <text evidence="3 7">Belongs to the hyi family.</text>
</comment>
<comment type="function">
    <text evidence="2 7">Catalyzes the reversible isomerization between hydroxypyruvate and 2-hydroxy-3-oxopropanoate (also termed tartronate semialdehyde).</text>
</comment>
<dbReference type="EMBL" id="JALNTZ010000002">
    <property type="protein sequence ID" value="KAJ3660157.1"/>
    <property type="molecule type" value="Genomic_DNA"/>
</dbReference>
<dbReference type="FunFam" id="3.20.20.150:FF:000007">
    <property type="entry name" value="Hydroxypyruvate isomerase"/>
    <property type="match status" value="1"/>
</dbReference>
<feature type="active site" description="Proton donor/acceptor" evidence="8">
    <location>
        <position position="141"/>
    </location>
</feature>
<dbReference type="GO" id="GO:0008903">
    <property type="term" value="F:hydroxypyruvate isomerase activity"/>
    <property type="evidence" value="ECO:0007669"/>
    <property type="project" value="UniProtKB-EC"/>
</dbReference>
<evidence type="ECO:0000256" key="1">
    <source>
        <dbReference type="ARBA" id="ARBA00000476"/>
    </source>
</evidence>
<keyword evidence="11" id="KW-1185">Reference proteome</keyword>
<dbReference type="EC" id="5.3.1.22" evidence="4 7"/>
<dbReference type="GO" id="GO:0046487">
    <property type="term" value="P:glyoxylate metabolic process"/>
    <property type="evidence" value="ECO:0007669"/>
    <property type="project" value="TreeGrafter"/>
</dbReference>
<evidence type="ECO:0000259" key="9">
    <source>
        <dbReference type="Pfam" id="PF01261"/>
    </source>
</evidence>
<dbReference type="AlphaFoldDB" id="A0AA38MLF5"/>
<dbReference type="InterPro" id="IPR013022">
    <property type="entry name" value="Xyl_isomerase-like_TIM-brl"/>
</dbReference>
<dbReference type="InterPro" id="IPR050417">
    <property type="entry name" value="Sugar_Epim/Isomerase"/>
</dbReference>
<evidence type="ECO:0000256" key="2">
    <source>
        <dbReference type="ARBA" id="ARBA00002968"/>
    </source>
</evidence>
<dbReference type="Gene3D" id="3.20.20.150">
    <property type="entry name" value="Divalent-metal-dependent TIM barrel enzymes"/>
    <property type="match status" value="1"/>
</dbReference>
<accession>A0AA38MLF5</accession>
<evidence type="ECO:0000256" key="4">
    <source>
        <dbReference type="ARBA" id="ARBA00012570"/>
    </source>
</evidence>
<dbReference type="PANTHER" id="PTHR43489:SF6">
    <property type="entry name" value="HYDROXYPYRUVATE ISOMERASE-RELATED"/>
    <property type="match status" value="1"/>
</dbReference>
<organism evidence="10 11">
    <name type="scientific">Zophobas morio</name>
    <dbReference type="NCBI Taxonomy" id="2755281"/>
    <lineage>
        <taxon>Eukaryota</taxon>
        <taxon>Metazoa</taxon>
        <taxon>Ecdysozoa</taxon>
        <taxon>Arthropoda</taxon>
        <taxon>Hexapoda</taxon>
        <taxon>Insecta</taxon>
        <taxon>Pterygota</taxon>
        <taxon>Neoptera</taxon>
        <taxon>Endopterygota</taxon>
        <taxon>Coleoptera</taxon>
        <taxon>Polyphaga</taxon>
        <taxon>Cucujiformia</taxon>
        <taxon>Tenebrionidae</taxon>
        <taxon>Zophobas</taxon>
    </lineage>
</organism>
<comment type="caution">
    <text evidence="10">The sequence shown here is derived from an EMBL/GenBank/DDBJ whole genome shotgun (WGS) entry which is preliminary data.</text>
</comment>
<evidence type="ECO:0000256" key="3">
    <source>
        <dbReference type="ARBA" id="ARBA00005962"/>
    </source>
</evidence>
<evidence type="ECO:0000256" key="6">
    <source>
        <dbReference type="ARBA" id="ARBA00023235"/>
    </source>
</evidence>
<proteinExistence type="inferred from homology"/>
<feature type="active site" description="Proton donor/acceptor" evidence="8">
    <location>
        <position position="239"/>
    </location>
</feature>